<sequence>MLNEALLNVLVEVNSSIVGLLPLAQTSECELVGDTDSLTPKERELRRMRLECDCLRLRLYSVQLLQYIAPHRTTITRRAFHVFLNMPVKNICDKL</sequence>
<keyword evidence="1" id="KW-1185">Reference proteome</keyword>
<evidence type="ECO:0000313" key="2">
    <source>
        <dbReference type="WBParaSite" id="ALUE_0001152101-mRNA-1"/>
    </source>
</evidence>
<dbReference type="WBParaSite" id="ALUE_0001152101-mRNA-1">
    <property type="protein sequence ID" value="ALUE_0001152101-mRNA-1"/>
    <property type="gene ID" value="ALUE_0001152101"/>
</dbReference>
<organism evidence="1 2">
    <name type="scientific">Ascaris lumbricoides</name>
    <name type="common">Giant roundworm</name>
    <dbReference type="NCBI Taxonomy" id="6252"/>
    <lineage>
        <taxon>Eukaryota</taxon>
        <taxon>Metazoa</taxon>
        <taxon>Ecdysozoa</taxon>
        <taxon>Nematoda</taxon>
        <taxon>Chromadorea</taxon>
        <taxon>Rhabditida</taxon>
        <taxon>Spirurina</taxon>
        <taxon>Ascaridomorpha</taxon>
        <taxon>Ascaridoidea</taxon>
        <taxon>Ascarididae</taxon>
        <taxon>Ascaris</taxon>
    </lineage>
</organism>
<evidence type="ECO:0000313" key="1">
    <source>
        <dbReference type="Proteomes" id="UP000036681"/>
    </source>
</evidence>
<protein>
    <submittedName>
        <fullName evidence="2">NR LBD domain-containing protein</fullName>
    </submittedName>
</protein>
<reference evidence="2" key="1">
    <citation type="submission" date="2017-02" db="UniProtKB">
        <authorList>
            <consortium name="WormBaseParasite"/>
        </authorList>
    </citation>
    <scope>IDENTIFICATION</scope>
</reference>
<dbReference type="Proteomes" id="UP000036681">
    <property type="component" value="Unplaced"/>
</dbReference>
<dbReference type="AlphaFoldDB" id="A0A0M3I457"/>
<accession>A0A0M3I457</accession>
<proteinExistence type="predicted"/>
<name>A0A0M3I457_ASCLU</name>